<keyword evidence="2" id="KW-0479">Metal-binding</keyword>
<dbReference type="GO" id="GO:0046872">
    <property type="term" value="F:metal ion binding"/>
    <property type="evidence" value="ECO:0007669"/>
    <property type="project" value="UniProtKB-KW"/>
</dbReference>
<dbReference type="Pfam" id="PF13359">
    <property type="entry name" value="DDE_Tnp_4"/>
    <property type="match status" value="1"/>
</dbReference>
<accession>A0A0P1KSH2</accession>
<dbReference type="EMBL" id="LN890530">
    <property type="protein sequence ID" value="CUS22785.1"/>
    <property type="molecule type" value="Genomic_DNA"/>
</dbReference>
<proteinExistence type="predicted"/>
<evidence type="ECO:0000313" key="5">
    <source>
        <dbReference type="Proteomes" id="UP000236544"/>
    </source>
</evidence>
<evidence type="ECO:0000313" key="4">
    <source>
        <dbReference type="EMBL" id="CUS22785.1"/>
    </source>
</evidence>
<gene>
    <name evidence="4" type="ORF">LAQU0_S06e05952g</name>
</gene>
<dbReference type="AlphaFoldDB" id="A0A0P1KSH2"/>
<comment type="cofactor">
    <cofactor evidence="1">
        <name>a divalent metal cation</name>
        <dbReference type="ChEBI" id="CHEBI:60240"/>
    </cofactor>
</comment>
<evidence type="ECO:0000256" key="2">
    <source>
        <dbReference type="ARBA" id="ARBA00022723"/>
    </source>
</evidence>
<dbReference type="OrthoDB" id="4035904at2759"/>
<feature type="domain" description="DDE Tnp4" evidence="3">
    <location>
        <begin position="187"/>
        <end position="310"/>
    </location>
</feature>
<sequence length="331" mass="37704">MEDYSLRGSIYLKDTIEARHFHIGYLEYLLGHLKLRYEKLRNARARGKNFRYNRFYERGCNFELKYTDVHFRRLTGFHKSQLNRIVKSLKFPSNIARFALAPLESFFIFIVRLRSGCTYRVLAGICGREITTISKVISIITCYLFHLIKPALSATNAPWLSGRLAEFDQILASTGKSVPGSRIIGFIDGTHVEIVRPYEGPNKSDRLQNSVFSGHKKTHIMKYQAVTTPDGLCIDLTDPFSGSQHDSFMFMHSDLYGRPKQAQREGNSQYRIYGDPAYRSSDISTVGYKEQRLTADQKKVNKILSTSRASPSSGFLGQLKILFKSLAPTGD</sequence>
<organism evidence="4 5">
    <name type="scientific">Lachancea quebecensis</name>
    <dbReference type="NCBI Taxonomy" id="1654605"/>
    <lineage>
        <taxon>Eukaryota</taxon>
        <taxon>Fungi</taxon>
        <taxon>Dikarya</taxon>
        <taxon>Ascomycota</taxon>
        <taxon>Saccharomycotina</taxon>
        <taxon>Saccharomycetes</taxon>
        <taxon>Saccharomycetales</taxon>
        <taxon>Saccharomycetaceae</taxon>
        <taxon>Lachancea</taxon>
    </lineage>
</organism>
<evidence type="ECO:0000256" key="1">
    <source>
        <dbReference type="ARBA" id="ARBA00001968"/>
    </source>
</evidence>
<keyword evidence="5" id="KW-1185">Reference proteome</keyword>
<dbReference type="Proteomes" id="UP000236544">
    <property type="component" value="Unassembled WGS sequence"/>
</dbReference>
<reference evidence="5" key="1">
    <citation type="submission" date="2015-10" db="EMBL/GenBank/DDBJ databases">
        <authorList>
            <person name="Devillers H."/>
        </authorList>
    </citation>
    <scope>NUCLEOTIDE SEQUENCE [LARGE SCALE GENOMIC DNA]</scope>
</reference>
<dbReference type="InterPro" id="IPR027806">
    <property type="entry name" value="HARBI1_dom"/>
</dbReference>
<evidence type="ECO:0000259" key="3">
    <source>
        <dbReference type="Pfam" id="PF13359"/>
    </source>
</evidence>
<protein>
    <submittedName>
        <fullName evidence="4">LAQU0S06e05952g1_1</fullName>
    </submittedName>
</protein>
<name>A0A0P1KSH2_9SACH</name>